<evidence type="ECO:0000256" key="1">
    <source>
        <dbReference type="ARBA" id="ARBA00006445"/>
    </source>
</evidence>
<dbReference type="Gene3D" id="2.130.10.10">
    <property type="entry name" value="YVTN repeat-like/Quinoprotein amine dehydrogenase"/>
    <property type="match status" value="1"/>
</dbReference>
<dbReference type="AlphaFoldDB" id="A0A9N8YUA2"/>
<comment type="caution">
    <text evidence="8">The sequence shown here is derived from an EMBL/GenBank/DDBJ whole genome shotgun (WGS) entry which is preliminary data.</text>
</comment>
<dbReference type="EMBL" id="CAJVPS010000083">
    <property type="protein sequence ID" value="CAG8449692.1"/>
    <property type="molecule type" value="Genomic_DNA"/>
</dbReference>
<feature type="compositionally biased region" description="Basic and acidic residues" evidence="6">
    <location>
        <begin position="88"/>
        <end position="100"/>
    </location>
</feature>
<dbReference type="InterPro" id="IPR015943">
    <property type="entry name" value="WD40/YVTN_repeat-like_dom_sf"/>
</dbReference>
<sequence length="509" mass="57398">MSKENSKNHYNSSEAPGTTPKRNGRDNSSSSSQKVTSFPLTPSGTRSVTTTPRKTEYGDRFIPLPIHDPAVEFHRLTPPITKSKRKYNAGDRTPETRSCRKDDDKDILYRAVLENTLFPDDDLPDSSLNIKQSLSSAPRNKPLLKFRSPSNMPRSLIPVDSPNREVYSVGPISMNAQNILENTRQATRQVTERGIYKVLDAPNIRDDFYLNVLDWSSINCIGVALENEVFLYNVRTSSVTTLAQHKSPEYVSSVNWNMEGTHIAVGTNQGIVRIYDVCRMKMVRKISNHELRVGSMAWRKNILTTGSRDADIFHIDVRSPEPFIGCLKAHTQEICGLKWSQDEQLASGGNDNLLYIWDQRKASPLYSLRHKSAVKAIAWSPHARNLVASGGGSQDQRIRFWTTYTGRNLASYLTGSQVTNLAWSEQVNELVSTHGYSRNEVIVWKYPSMDELACLTGHKSRVLYLAAAPDGRTIVTGAGDEVLRFWNVFSQKRQKTSESKISLRNFIIR</sequence>
<dbReference type="InterPro" id="IPR001680">
    <property type="entry name" value="WD40_rpt"/>
</dbReference>
<dbReference type="PANTHER" id="PTHR19918">
    <property type="entry name" value="CELL DIVISION CYCLE 20 CDC20 FIZZY -RELATED"/>
    <property type="match status" value="1"/>
</dbReference>
<dbReference type="Pfam" id="PF24807">
    <property type="entry name" value="WD40_CDC20-Fz"/>
    <property type="match status" value="1"/>
</dbReference>
<evidence type="ECO:0000259" key="7">
    <source>
        <dbReference type="Pfam" id="PF24807"/>
    </source>
</evidence>
<dbReference type="SUPFAM" id="SSF50978">
    <property type="entry name" value="WD40 repeat-like"/>
    <property type="match status" value="1"/>
</dbReference>
<feature type="region of interest" description="Disordered" evidence="6">
    <location>
        <begin position="1"/>
        <end position="60"/>
    </location>
</feature>
<keyword evidence="3" id="KW-0677">Repeat</keyword>
<comment type="similarity">
    <text evidence="1">Belongs to the WD repeat CDC20/Fizzy family.</text>
</comment>
<feature type="region of interest" description="Disordered" evidence="6">
    <location>
        <begin position="79"/>
        <end position="100"/>
    </location>
</feature>
<feature type="repeat" description="WD" evidence="5">
    <location>
        <begin position="455"/>
        <end position="496"/>
    </location>
</feature>
<evidence type="ECO:0000256" key="5">
    <source>
        <dbReference type="PROSITE-ProRule" id="PRU00221"/>
    </source>
</evidence>
<protein>
    <submittedName>
        <fullName evidence="8">12263_t:CDS:1</fullName>
    </submittedName>
</protein>
<feature type="compositionally biased region" description="Polar residues" evidence="6">
    <location>
        <begin position="26"/>
        <end position="52"/>
    </location>
</feature>
<evidence type="ECO:0000313" key="8">
    <source>
        <dbReference type="EMBL" id="CAG8449692.1"/>
    </source>
</evidence>
<dbReference type="GO" id="GO:0005680">
    <property type="term" value="C:anaphase-promoting complex"/>
    <property type="evidence" value="ECO:0007669"/>
    <property type="project" value="TreeGrafter"/>
</dbReference>
<dbReference type="InterPro" id="IPR033010">
    <property type="entry name" value="Cdc20/Fizzy"/>
</dbReference>
<dbReference type="InterPro" id="IPR056150">
    <property type="entry name" value="WD40_CDC20-Fz"/>
</dbReference>
<evidence type="ECO:0000256" key="3">
    <source>
        <dbReference type="ARBA" id="ARBA00022737"/>
    </source>
</evidence>
<dbReference type="OrthoDB" id="10263272at2759"/>
<dbReference type="SMART" id="SM00320">
    <property type="entry name" value="WD40"/>
    <property type="match status" value="6"/>
</dbReference>
<feature type="domain" description="CDC20/Fizzy WD40" evidence="7">
    <location>
        <begin position="199"/>
        <end position="486"/>
    </location>
</feature>
<dbReference type="PANTHER" id="PTHR19918:SF1">
    <property type="entry name" value="FIZZY-RELATED PROTEIN HOMOLOG"/>
    <property type="match status" value="1"/>
</dbReference>
<reference evidence="8" key="1">
    <citation type="submission" date="2021-06" db="EMBL/GenBank/DDBJ databases">
        <authorList>
            <person name="Kallberg Y."/>
            <person name="Tangrot J."/>
            <person name="Rosling A."/>
        </authorList>
    </citation>
    <scope>NUCLEOTIDE SEQUENCE</scope>
    <source>
        <strain evidence="8">FL130A</strain>
    </source>
</reference>
<evidence type="ECO:0000256" key="2">
    <source>
        <dbReference type="ARBA" id="ARBA00022574"/>
    </source>
</evidence>
<dbReference type="GO" id="GO:0031145">
    <property type="term" value="P:anaphase-promoting complex-dependent catabolic process"/>
    <property type="evidence" value="ECO:0007669"/>
    <property type="project" value="TreeGrafter"/>
</dbReference>
<proteinExistence type="inferred from homology"/>
<evidence type="ECO:0000256" key="4">
    <source>
        <dbReference type="ARBA" id="ARBA00023306"/>
    </source>
</evidence>
<dbReference type="PROSITE" id="PS50082">
    <property type="entry name" value="WD_REPEATS_2"/>
    <property type="match status" value="2"/>
</dbReference>
<keyword evidence="9" id="KW-1185">Reference proteome</keyword>
<feature type="repeat" description="WD" evidence="5">
    <location>
        <begin position="327"/>
        <end position="367"/>
    </location>
</feature>
<accession>A0A9N8YUA2</accession>
<dbReference type="PROSITE" id="PS00678">
    <property type="entry name" value="WD_REPEATS_1"/>
    <property type="match status" value="1"/>
</dbReference>
<dbReference type="InterPro" id="IPR019775">
    <property type="entry name" value="WD40_repeat_CS"/>
</dbReference>
<evidence type="ECO:0000313" key="9">
    <source>
        <dbReference type="Proteomes" id="UP000789508"/>
    </source>
</evidence>
<dbReference type="GO" id="GO:1990757">
    <property type="term" value="F:ubiquitin ligase activator activity"/>
    <property type="evidence" value="ECO:0007669"/>
    <property type="project" value="TreeGrafter"/>
</dbReference>
<dbReference type="PROSITE" id="PS50294">
    <property type="entry name" value="WD_REPEATS_REGION"/>
    <property type="match status" value="2"/>
</dbReference>
<gene>
    <name evidence="8" type="ORF">ALEPTO_LOCUS924</name>
</gene>
<dbReference type="GO" id="GO:1905786">
    <property type="term" value="P:positive regulation of anaphase-promoting complex-dependent catabolic process"/>
    <property type="evidence" value="ECO:0007669"/>
    <property type="project" value="TreeGrafter"/>
</dbReference>
<dbReference type="InterPro" id="IPR036322">
    <property type="entry name" value="WD40_repeat_dom_sf"/>
</dbReference>
<organism evidence="8 9">
    <name type="scientific">Ambispora leptoticha</name>
    <dbReference type="NCBI Taxonomy" id="144679"/>
    <lineage>
        <taxon>Eukaryota</taxon>
        <taxon>Fungi</taxon>
        <taxon>Fungi incertae sedis</taxon>
        <taxon>Mucoromycota</taxon>
        <taxon>Glomeromycotina</taxon>
        <taxon>Glomeromycetes</taxon>
        <taxon>Archaeosporales</taxon>
        <taxon>Ambisporaceae</taxon>
        <taxon>Ambispora</taxon>
    </lineage>
</organism>
<dbReference type="Proteomes" id="UP000789508">
    <property type="component" value="Unassembled WGS sequence"/>
</dbReference>
<name>A0A9N8YUA2_9GLOM</name>
<evidence type="ECO:0000256" key="6">
    <source>
        <dbReference type="SAM" id="MobiDB-lite"/>
    </source>
</evidence>
<keyword evidence="4" id="KW-0131">Cell cycle</keyword>
<keyword evidence="2 5" id="KW-0853">WD repeat</keyword>
<dbReference type="GO" id="GO:0010997">
    <property type="term" value="F:anaphase-promoting complex binding"/>
    <property type="evidence" value="ECO:0007669"/>
    <property type="project" value="InterPro"/>
</dbReference>